<dbReference type="InterPro" id="IPR001570">
    <property type="entry name" value="Peptidase_M4_C_domain"/>
</dbReference>
<keyword evidence="3" id="KW-0479">Metal-binding</keyword>
<evidence type="ECO:0000256" key="5">
    <source>
        <dbReference type="ARBA" id="ARBA00022801"/>
    </source>
</evidence>
<feature type="active site" description="Proton donor" evidence="8">
    <location>
        <position position="429"/>
    </location>
</feature>
<dbReference type="InterPro" id="IPR050728">
    <property type="entry name" value="Zinc_Metalloprotease_M4"/>
</dbReference>
<evidence type="ECO:0000256" key="2">
    <source>
        <dbReference type="ARBA" id="ARBA00022670"/>
    </source>
</evidence>
<dbReference type="InterPro" id="IPR023612">
    <property type="entry name" value="Peptidase_M4"/>
</dbReference>
<dbReference type="Gene3D" id="2.60.40.10">
    <property type="entry name" value="Immunoglobulins"/>
    <property type="match status" value="1"/>
</dbReference>
<dbReference type="Gene3D" id="3.10.450.490">
    <property type="match status" value="1"/>
</dbReference>
<keyword evidence="2" id="KW-0645">Protease</keyword>
<feature type="domain" description="Fibronectin type-III" evidence="10">
    <location>
        <begin position="649"/>
        <end position="733"/>
    </location>
</feature>
<name>A0A2S7KTB7_9FLAO</name>
<dbReference type="SUPFAM" id="SSF55486">
    <property type="entry name" value="Metalloproteases ('zincins'), catalytic domain"/>
    <property type="match status" value="1"/>
</dbReference>
<accession>A0A2S7KTB7</accession>
<evidence type="ECO:0000256" key="7">
    <source>
        <dbReference type="ARBA" id="ARBA00023049"/>
    </source>
</evidence>
<protein>
    <recommendedName>
        <fullName evidence="10">Fibronectin type-III domain-containing protein</fullName>
    </recommendedName>
</protein>
<evidence type="ECO:0000259" key="10">
    <source>
        <dbReference type="PROSITE" id="PS50853"/>
    </source>
</evidence>
<evidence type="ECO:0000256" key="8">
    <source>
        <dbReference type="PIRSR" id="PIRSR623612-1"/>
    </source>
</evidence>
<comment type="caution">
    <text evidence="11">The sequence shown here is derived from an EMBL/GenBank/DDBJ whole genome shotgun (WGS) entry which is preliminary data.</text>
</comment>
<dbReference type="Pfam" id="PF02868">
    <property type="entry name" value="Peptidase_M4_C"/>
    <property type="match status" value="1"/>
</dbReference>
<evidence type="ECO:0000313" key="12">
    <source>
        <dbReference type="Proteomes" id="UP000239800"/>
    </source>
</evidence>
<keyword evidence="7" id="KW-0482">Metalloprotease</keyword>
<dbReference type="Pfam" id="PF01447">
    <property type="entry name" value="Peptidase_M4"/>
    <property type="match status" value="1"/>
</dbReference>
<dbReference type="PROSITE" id="PS50853">
    <property type="entry name" value="FN3"/>
    <property type="match status" value="1"/>
</dbReference>
<organism evidence="11 12">
    <name type="scientific">Aureitalea marina</name>
    <dbReference type="NCBI Taxonomy" id="930804"/>
    <lineage>
        <taxon>Bacteria</taxon>
        <taxon>Pseudomonadati</taxon>
        <taxon>Bacteroidota</taxon>
        <taxon>Flavobacteriia</taxon>
        <taxon>Flavobacteriales</taxon>
        <taxon>Flavobacteriaceae</taxon>
        <taxon>Aureitalea</taxon>
    </lineage>
</organism>
<dbReference type="NCBIfam" id="TIGR04183">
    <property type="entry name" value="Por_Secre_tail"/>
    <property type="match status" value="1"/>
</dbReference>
<dbReference type="CDD" id="cd09597">
    <property type="entry name" value="M4_TLP"/>
    <property type="match status" value="1"/>
</dbReference>
<dbReference type="InterPro" id="IPR013856">
    <property type="entry name" value="Peptidase_M4_domain"/>
</dbReference>
<dbReference type="GO" id="GO:0046872">
    <property type="term" value="F:metal ion binding"/>
    <property type="evidence" value="ECO:0007669"/>
    <property type="project" value="UniProtKB-KW"/>
</dbReference>
<keyword evidence="5" id="KW-0378">Hydrolase</keyword>
<dbReference type="GO" id="GO:0004222">
    <property type="term" value="F:metalloendopeptidase activity"/>
    <property type="evidence" value="ECO:0007669"/>
    <property type="project" value="InterPro"/>
</dbReference>
<dbReference type="Gene3D" id="3.10.170.10">
    <property type="match status" value="1"/>
</dbReference>
<comment type="similarity">
    <text evidence="1">Belongs to the peptidase M4 family.</text>
</comment>
<feature type="region of interest" description="Disordered" evidence="9">
    <location>
        <begin position="634"/>
        <end position="654"/>
    </location>
</feature>
<dbReference type="AlphaFoldDB" id="A0A2S7KTB7"/>
<dbReference type="InterPro" id="IPR026444">
    <property type="entry name" value="Secre_tail"/>
</dbReference>
<feature type="active site" evidence="8">
    <location>
        <position position="340"/>
    </location>
</feature>
<dbReference type="Pfam" id="PF00041">
    <property type="entry name" value="fn3"/>
    <property type="match status" value="1"/>
</dbReference>
<dbReference type="InterPro" id="IPR011096">
    <property type="entry name" value="FTP_domain"/>
</dbReference>
<dbReference type="InterPro" id="IPR003961">
    <property type="entry name" value="FN3_dom"/>
</dbReference>
<keyword evidence="4" id="KW-0732">Signal</keyword>
<evidence type="ECO:0000256" key="6">
    <source>
        <dbReference type="ARBA" id="ARBA00022833"/>
    </source>
</evidence>
<sequence length="988" mass="106035">MVFALTLTMSYAQDDQPKPIPSLKVFPQDQLKAASAANQLFAEQFKMAGENQMIAAGQTIDEQGFVHQRFQQYYNGIEVEFAQSVLHTKDGMVQSMSNNVYRLADIQVTASLNAQAALNRATAFVGASKYLWEDSKEAELAEYRQPQGELVILPPLKEVSDQARLAYKFDIYATNPVYRADVYVDAINGNVLFENKRIHHANTPATGVSLYNGTVSFTADSFSGSYRLRQTADGNGIQTFDMNNGTNYNNASDITSNDTSFPSATATGVQAHWGAEQTHKYFMQRHGRNSYNGAGAVIRSYVSYANNYVNAFWDGSRMTYGDGDGVNYGPLVSLDIVGHEIAHGVTEYAANLVYSYQSGALNESFSDIFGESIEHFALGNNDWLMGDNIGAGGSGGAIRSMSNPNQFGDPDTYLGTNWYSGSGDNGGVHINSGVQNFWFYLLSVGGTGTNDIGNAYDVTSIGIDAAAAIAYRNLAVYLTTNSQYSDARAGAIQSAIDLYGAGSQEEISVTNAWYAVGVGLPYGGTPPPVDCVTGDVYLSITLDNYPEETAWTLKDSSGTTIASDSYSTANPDGSTVNETFSGLAAGDYTFTITDAYGDGICCAYGSGSYTLSSDAGVIFTGGSFGSSESRDFCVEDDGGPGPDTEAPTTPTNLTASDITETTATLSWNASTDNVGVTGYEVLQGANSLGTVTGTTANITGLTANTSYAFNVRAFDAAGNNSGNASVNFTTLGGGSGSVVINEGYFESGWNGWIDGGSDSRRMSTSRSYEGNYSIRIRDNTNSSTMTLNNVDLRGYSSVDVEFYFYAYSMENNEDFWLQFYNGSSWQTVASWARGTNFDNNTFYSTTVNIPASSYNFAANSGFRFRCDASGNGDHIYIDAVTITANSGAGVGQGLLVDLGSIQGFGGESDGFNIEEDFLIYPNPASDVITVRMLEQTGDETYRILNLLGQVVRQGTLSQQINVADLPSGMYVMEIDEGEETVVQKFTKQ</sequence>
<dbReference type="Pfam" id="PF07504">
    <property type="entry name" value="FTP"/>
    <property type="match status" value="1"/>
</dbReference>
<dbReference type="GO" id="GO:0006508">
    <property type="term" value="P:proteolysis"/>
    <property type="evidence" value="ECO:0007669"/>
    <property type="project" value="UniProtKB-KW"/>
</dbReference>
<dbReference type="SMART" id="SM00060">
    <property type="entry name" value="FN3"/>
    <property type="match status" value="1"/>
</dbReference>
<dbReference type="Proteomes" id="UP000239800">
    <property type="component" value="Unassembled WGS sequence"/>
</dbReference>
<evidence type="ECO:0000256" key="1">
    <source>
        <dbReference type="ARBA" id="ARBA00009388"/>
    </source>
</evidence>
<keyword evidence="6" id="KW-0862">Zinc</keyword>
<evidence type="ECO:0000256" key="9">
    <source>
        <dbReference type="SAM" id="MobiDB-lite"/>
    </source>
</evidence>
<dbReference type="InterPro" id="IPR036116">
    <property type="entry name" value="FN3_sf"/>
</dbReference>
<dbReference type="EMBL" id="MQUB01000001">
    <property type="protein sequence ID" value="PQB05879.1"/>
    <property type="molecule type" value="Genomic_DNA"/>
</dbReference>
<dbReference type="PANTHER" id="PTHR33794">
    <property type="entry name" value="BACILLOLYSIN"/>
    <property type="match status" value="1"/>
</dbReference>
<evidence type="ECO:0000256" key="4">
    <source>
        <dbReference type="ARBA" id="ARBA00022729"/>
    </source>
</evidence>
<dbReference type="Pfam" id="PF18962">
    <property type="entry name" value="Por_Secre_tail"/>
    <property type="match status" value="1"/>
</dbReference>
<proteinExistence type="inferred from homology"/>
<keyword evidence="12" id="KW-1185">Reference proteome</keyword>
<dbReference type="InterPro" id="IPR013783">
    <property type="entry name" value="Ig-like_fold"/>
</dbReference>
<evidence type="ECO:0000256" key="3">
    <source>
        <dbReference type="ARBA" id="ARBA00022723"/>
    </source>
</evidence>
<dbReference type="InterPro" id="IPR027268">
    <property type="entry name" value="Peptidase_M4/M1_CTD_sf"/>
</dbReference>
<gene>
    <name evidence="11" type="ORF">BST85_13955</name>
</gene>
<dbReference type="Gene3D" id="1.10.390.10">
    <property type="entry name" value="Neutral Protease Domain 2"/>
    <property type="match status" value="1"/>
</dbReference>
<dbReference type="PANTHER" id="PTHR33794:SF1">
    <property type="entry name" value="BACILLOLYSIN"/>
    <property type="match status" value="1"/>
</dbReference>
<reference evidence="11 12" key="1">
    <citation type="submission" date="2016-11" db="EMBL/GenBank/DDBJ databases">
        <title>Trade-off between light-utilization and light-protection in marine flavobacteria.</title>
        <authorList>
            <person name="Kumagai Y."/>
        </authorList>
    </citation>
    <scope>NUCLEOTIDE SEQUENCE [LARGE SCALE GENOMIC DNA]</scope>
    <source>
        <strain evidence="11 12">NBRC 107741</strain>
    </source>
</reference>
<dbReference type="SUPFAM" id="SSF49265">
    <property type="entry name" value="Fibronectin type III"/>
    <property type="match status" value="1"/>
</dbReference>
<dbReference type="Gene3D" id="2.60.120.260">
    <property type="entry name" value="Galactose-binding domain-like"/>
    <property type="match status" value="1"/>
</dbReference>
<evidence type="ECO:0000313" key="11">
    <source>
        <dbReference type="EMBL" id="PQB05879.1"/>
    </source>
</evidence>
<dbReference type="CDD" id="cd00063">
    <property type="entry name" value="FN3"/>
    <property type="match status" value="1"/>
</dbReference>
<dbReference type="PRINTS" id="PR00730">
    <property type="entry name" value="THERMOLYSIN"/>
</dbReference>